<dbReference type="Proteomes" id="UP000002534">
    <property type="component" value="Chromosome"/>
</dbReference>
<dbReference type="AlphaFoldDB" id="Q3A4A8"/>
<dbReference type="InterPro" id="IPR037465">
    <property type="entry name" value="YlxR"/>
</dbReference>
<gene>
    <name evidence="4" type="primary">ylxRQ</name>
    <name evidence="4" type="ordered locus">Pcar_1554</name>
</gene>
<dbReference type="InterPro" id="IPR004038">
    <property type="entry name" value="Ribosomal_eL8/eL30/eS12/Gad45"/>
</dbReference>
<evidence type="ECO:0000313" key="5">
    <source>
        <dbReference type="Proteomes" id="UP000002534"/>
    </source>
</evidence>
<proteinExistence type="predicted"/>
<dbReference type="OrthoDB" id="9813251at2"/>
<dbReference type="eggNOG" id="COG2740">
    <property type="taxonomic scope" value="Bacteria"/>
</dbReference>
<feature type="region of interest" description="Disordered" evidence="1">
    <location>
        <begin position="1"/>
        <end position="22"/>
    </location>
</feature>
<dbReference type="EMBL" id="CP000142">
    <property type="protein sequence ID" value="ABA88799.1"/>
    <property type="molecule type" value="Genomic_DNA"/>
</dbReference>
<dbReference type="STRING" id="338963.Pcar_1554"/>
<reference evidence="5" key="1">
    <citation type="submission" date="2005-10" db="EMBL/GenBank/DDBJ databases">
        <title>Complete sequence of Pelobacter carbinolicus DSM 2380.</title>
        <authorList>
            <person name="Copeland A."/>
            <person name="Lucas S."/>
            <person name="Lapidus A."/>
            <person name="Barry K."/>
            <person name="Detter J.C."/>
            <person name="Glavina T."/>
            <person name="Hammon N."/>
            <person name="Israni S."/>
            <person name="Pitluck S."/>
            <person name="Chertkov O."/>
            <person name="Schmutz J."/>
            <person name="Larimer F."/>
            <person name="Land M."/>
            <person name="Kyrpides N."/>
            <person name="Ivanova N."/>
            <person name="Richardson P."/>
        </authorList>
    </citation>
    <scope>NUCLEOTIDE SEQUENCE [LARGE SCALE GENOMIC DNA]</scope>
    <source>
        <strain evidence="5">DSM 2380 / NBRC 103641 / GraBd1</strain>
    </source>
</reference>
<evidence type="ECO:0000256" key="1">
    <source>
        <dbReference type="SAM" id="MobiDB-lite"/>
    </source>
</evidence>
<dbReference type="Pfam" id="PF01248">
    <property type="entry name" value="Ribosomal_L7Ae"/>
    <property type="match status" value="1"/>
</dbReference>
<dbReference type="PANTHER" id="PTHR34215:SF1">
    <property type="entry name" value="YLXR DOMAIN-CONTAINING PROTEIN"/>
    <property type="match status" value="1"/>
</dbReference>
<dbReference type="InterPro" id="IPR007393">
    <property type="entry name" value="YlxR_dom"/>
</dbReference>
<dbReference type="InterPro" id="IPR035931">
    <property type="entry name" value="YlxR-like_sf"/>
</dbReference>
<reference evidence="4 5" key="2">
    <citation type="journal article" date="2012" name="BMC Genomics">
        <title>The genome of Pelobacter carbinolicus reveals surprising metabolic capabilities and physiological features.</title>
        <authorList>
            <person name="Aklujkar M."/>
            <person name="Haveman S.A."/>
            <person name="Didonato R.Jr."/>
            <person name="Chertkov O."/>
            <person name="Han C.S."/>
            <person name="Land M.L."/>
            <person name="Brown P."/>
            <person name="Lovley D.R."/>
        </authorList>
    </citation>
    <scope>NUCLEOTIDE SEQUENCE [LARGE SCALE GENOMIC DNA]</scope>
    <source>
        <strain evidence="5">DSM 2380 / NBRC 103641 / GraBd1</strain>
    </source>
</reference>
<organism evidence="4 5">
    <name type="scientific">Syntrophotalea carbinolica (strain DSM 2380 / NBRC 103641 / GraBd1)</name>
    <name type="common">Pelobacter carbinolicus</name>
    <dbReference type="NCBI Taxonomy" id="338963"/>
    <lineage>
        <taxon>Bacteria</taxon>
        <taxon>Pseudomonadati</taxon>
        <taxon>Thermodesulfobacteriota</taxon>
        <taxon>Desulfuromonadia</taxon>
        <taxon>Desulfuromonadales</taxon>
        <taxon>Syntrophotaleaceae</taxon>
        <taxon>Syntrophotalea</taxon>
    </lineage>
</organism>
<dbReference type="InterPro" id="IPR029064">
    <property type="entry name" value="Ribosomal_eL30-like_sf"/>
</dbReference>
<name>Q3A4A8_SYNC1</name>
<keyword evidence="5" id="KW-1185">Reference proteome</keyword>
<dbReference type="PANTHER" id="PTHR34215">
    <property type="entry name" value="BLL0784 PROTEIN"/>
    <property type="match status" value="1"/>
</dbReference>
<dbReference type="SUPFAM" id="SSF64376">
    <property type="entry name" value="YlxR-like"/>
    <property type="match status" value="1"/>
</dbReference>
<evidence type="ECO:0000259" key="3">
    <source>
        <dbReference type="Pfam" id="PF04296"/>
    </source>
</evidence>
<evidence type="ECO:0000259" key="2">
    <source>
        <dbReference type="Pfam" id="PF01248"/>
    </source>
</evidence>
<sequence>MKKDRSKSRRPEPGSVVKSGPQRTCAGCRKSLDQDLLVRYVLSPQGEIVIDYRRKLPGRGVYTCFNHECVDTAVKRGQLQRSLRGGQVASTDVLWQALQEQVRAKVLSLIGMARKAGQVVSGTRQVLSEIRSGKHFGLLLRASDLSPAIADKVDKTARCSGIPCFAPFGKEHMGQLLGKSERGVVALKSGSLAVSVVDELERLDKFAGELNG</sequence>
<dbReference type="RefSeq" id="WP_011341282.1">
    <property type="nucleotide sequence ID" value="NC_007498.2"/>
</dbReference>
<feature type="domain" description="YlxR" evidence="3">
    <location>
        <begin position="23"/>
        <end position="94"/>
    </location>
</feature>
<dbReference type="Pfam" id="PF04296">
    <property type="entry name" value="YlxR"/>
    <property type="match status" value="1"/>
</dbReference>
<evidence type="ECO:0000313" key="4">
    <source>
        <dbReference type="EMBL" id="ABA88799.1"/>
    </source>
</evidence>
<dbReference type="KEGG" id="pca:Pcar_1554"/>
<dbReference type="HOGENOM" id="CLU_091016_2_0_7"/>
<feature type="domain" description="Ribosomal protein eL8/eL30/eS12/Gadd45" evidence="2">
    <location>
        <begin position="105"/>
        <end position="186"/>
    </location>
</feature>
<protein>
    <submittedName>
        <fullName evidence="4">RNA-binding protein YlxRQ, putative</fullName>
    </submittedName>
</protein>
<dbReference type="Gene3D" id="3.30.1230.10">
    <property type="entry name" value="YlxR-like"/>
    <property type="match status" value="1"/>
</dbReference>
<accession>Q3A4A8</accession>
<dbReference type="SUPFAM" id="SSF55315">
    <property type="entry name" value="L30e-like"/>
    <property type="match status" value="1"/>
</dbReference>
<dbReference type="Gene3D" id="3.30.1330.30">
    <property type="match status" value="1"/>
</dbReference>